<dbReference type="Proteomes" id="UP000318571">
    <property type="component" value="Chromosome 7"/>
</dbReference>
<keyword evidence="1" id="KW-1133">Transmembrane helix</keyword>
<organism evidence="2 3">
    <name type="scientific">Tigriopus californicus</name>
    <name type="common">Marine copepod</name>
    <dbReference type="NCBI Taxonomy" id="6832"/>
    <lineage>
        <taxon>Eukaryota</taxon>
        <taxon>Metazoa</taxon>
        <taxon>Ecdysozoa</taxon>
        <taxon>Arthropoda</taxon>
        <taxon>Crustacea</taxon>
        <taxon>Multicrustacea</taxon>
        <taxon>Hexanauplia</taxon>
        <taxon>Copepoda</taxon>
        <taxon>Harpacticoida</taxon>
        <taxon>Harpacticidae</taxon>
        <taxon>Tigriopus</taxon>
    </lineage>
</organism>
<evidence type="ECO:0000313" key="2">
    <source>
        <dbReference type="EMBL" id="TRY72271.1"/>
    </source>
</evidence>
<reference evidence="2 3" key="1">
    <citation type="journal article" date="2018" name="Nat. Ecol. Evol.">
        <title>Genomic signatures of mitonuclear coevolution across populations of Tigriopus californicus.</title>
        <authorList>
            <person name="Barreto F.S."/>
            <person name="Watson E.T."/>
            <person name="Lima T.G."/>
            <person name="Willett C.S."/>
            <person name="Edmands S."/>
            <person name="Li W."/>
            <person name="Burton R.S."/>
        </authorList>
    </citation>
    <scope>NUCLEOTIDE SEQUENCE [LARGE SCALE GENOMIC DNA]</scope>
    <source>
        <strain evidence="2 3">San Diego</strain>
    </source>
</reference>
<keyword evidence="1" id="KW-0472">Membrane</keyword>
<evidence type="ECO:0000313" key="3">
    <source>
        <dbReference type="Proteomes" id="UP000318571"/>
    </source>
</evidence>
<proteinExistence type="predicted"/>
<comment type="caution">
    <text evidence="2">The sequence shown here is derived from an EMBL/GenBank/DDBJ whole genome shotgun (WGS) entry which is preliminary data.</text>
</comment>
<dbReference type="AlphaFoldDB" id="A0A553P3L1"/>
<accession>A0A553P3L1</accession>
<protein>
    <submittedName>
        <fullName evidence="2">Uncharacterized protein</fullName>
    </submittedName>
</protein>
<name>A0A553P3L1_TIGCA</name>
<dbReference type="EMBL" id="VCGU01000008">
    <property type="protein sequence ID" value="TRY72271.1"/>
    <property type="molecule type" value="Genomic_DNA"/>
</dbReference>
<gene>
    <name evidence="2" type="ORF">TCAL_17128</name>
</gene>
<keyword evidence="3" id="KW-1185">Reference proteome</keyword>
<evidence type="ECO:0000256" key="1">
    <source>
        <dbReference type="SAM" id="Phobius"/>
    </source>
</evidence>
<sequence length="215" mass="24910">MDYEEDKHKGDQEDGFDSKLALAFDFVGFLMMVYGFSGDKMVSSGDGVDEERYTNKVFYKFICQNDTNLGPGGYFLDMRKLLSVLQKDDQRYTLYNEIRERSDYAEVFYKFICQNDTNLGPGGYFLDMRKLLSVLQKDGQRYTLYNEIRERSDYAGVSHITEDRLLYGSQHYLVYGDRYSGFPLVAQFSDSPSSSDIAKAFRKLFTLMGVPQIFK</sequence>
<keyword evidence="1" id="KW-0812">Transmembrane</keyword>
<feature type="transmembrane region" description="Helical" evidence="1">
    <location>
        <begin position="20"/>
        <end position="37"/>
    </location>
</feature>